<protein>
    <recommendedName>
        <fullName evidence="4">Secreted protein</fullName>
    </recommendedName>
</protein>
<evidence type="ECO:0000313" key="3">
    <source>
        <dbReference type="Proteomes" id="UP000635853"/>
    </source>
</evidence>
<feature type="signal peptide" evidence="1">
    <location>
        <begin position="1"/>
        <end position="17"/>
    </location>
</feature>
<keyword evidence="3" id="KW-1185">Reference proteome</keyword>
<evidence type="ECO:0000313" key="2">
    <source>
        <dbReference type="EMBL" id="MBL3578386.1"/>
    </source>
</evidence>
<evidence type="ECO:0008006" key="4">
    <source>
        <dbReference type="Google" id="ProtNLM"/>
    </source>
</evidence>
<comment type="caution">
    <text evidence="2">The sequence shown here is derived from an EMBL/GenBank/DDBJ whole genome shotgun (WGS) entry which is preliminary data.</text>
</comment>
<dbReference type="Proteomes" id="UP000635853">
    <property type="component" value="Unassembled WGS sequence"/>
</dbReference>
<keyword evidence="1" id="KW-0732">Signal</keyword>
<reference evidence="3" key="1">
    <citation type="submission" date="2021-01" db="EMBL/GenBank/DDBJ databases">
        <title>Draft genomes of Rhodovulum sulfidophilum.</title>
        <authorList>
            <person name="Guzman M.S."/>
        </authorList>
    </citation>
    <scope>NUCLEOTIDE SEQUENCE [LARGE SCALE GENOMIC DNA]</scope>
    <source>
        <strain evidence="3">AB19</strain>
    </source>
</reference>
<sequence>MIRAAVFAMAVAAPASAATVPVWHADDLQVVTLANGRSAFRPVGSDAPFTAKWALPREAANCPQQALGKEWALCRMHAVPAVMFCATSCSRSLRPHSSPSSSAEWAVGSIGSFSSALNGWNNPAPVPQPTGPDVAQVPAPPAAVLIATAFLGLRAFRRATAPGRRRYARPIPFPFRRGAQVPPDRFQCAPRDYPPLSSSLAAVLPGEARTKTRGRDFRGAV</sequence>
<evidence type="ECO:0000256" key="1">
    <source>
        <dbReference type="SAM" id="SignalP"/>
    </source>
</evidence>
<dbReference type="EMBL" id="JAESIL010000033">
    <property type="protein sequence ID" value="MBL3578386.1"/>
    <property type="molecule type" value="Genomic_DNA"/>
</dbReference>
<proteinExistence type="predicted"/>
<gene>
    <name evidence="2" type="ORF">JMJ92_09495</name>
</gene>
<name>A0ABS1RI70_9RHOB</name>
<dbReference type="RefSeq" id="WP_075783999.1">
    <property type="nucleotide sequence ID" value="NZ_JAESIL010000033.1"/>
</dbReference>
<feature type="chain" id="PRO_5046698871" description="Secreted protein" evidence="1">
    <location>
        <begin position="18"/>
        <end position="221"/>
    </location>
</feature>
<accession>A0ABS1RI70</accession>
<organism evidence="2 3">
    <name type="scientific">Rhodovulum visakhapatnamense</name>
    <dbReference type="NCBI Taxonomy" id="364297"/>
    <lineage>
        <taxon>Bacteria</taxon>
        <taxon>Pseudomonadati</taxon>
        <taxon>Pseudomonadota</taxon>
        <taxon>Alphaproteobacteria</taxon>
        <taxon>Rhodobacterales</taxon>
        <taxon>Paracoccaceae</taxon>
        <taxon>Rhodovulum</taxon>
    </lineage>
</organism>